<organism evidence="2 3">
    <name type="scientific">Rhizophagus irregularis (strain DAOM 181602 / DAOM 197198 / MUCL 43194)</name>
    <name type="common">Arbuscular mycorrhizal fungus</name>
    <name type="synonym">Glomus intraradices</name>
    <dbReference type="NCBI Taxonomy" id="747089"/>
    <lineage>
        <taxon>Eukaryota</taxon>
        <taxon>Fungi</taxon>
        <taxon>Fungi incertae sedis</taxon>
        <taxon>Mucoromycota</taxon>
        <taxon>Glomeromycotina</taxon>
        <taxon>Glomeromycetes</taxon>
        <taxon>Glomerales</taxon>
        <taxon>Glomeraceae</taxon>
        <taxon>Rhizophagus</taxon>
    </lineage>
</organism>
<accession>A0A2P4QPP8</accession>
<dbReference type="AlphaFoldDB" id="A0A2P4QPP8"/>
<reference evidence="2 3" key="1">
    <citation type="journal article" date="2013" name="Proc. Natl. Acad. Sci. U.S.A.">
        <title>Genome of an arbuscular mycorrhizal fungus provides insight into the oldest plant symbiosis.</title>
        <authorList>
            <person name="Tisserant E."/>
            <person name="Malbreil M."/>
            <person name="Kuo A."/>
            <person name="Kohler A."/>
            <person name="Symeonidi A."/>
            <person name="Balestrini R."/>
            <person name="Charron P."/>
            <person name="Duensing N."/>
            <person name="Frei Dit Frey N."/>
            <person name="Gianinazzi-Pearson V."/>
            <person name="Gilbert L.B."/>
            <person name="Handa Y."/>
            <person name="Herr J.R."/>
            <person name="Hijri M."/>
            <person name="Koul R."/>
            <person name="Kawaguchi M."/>
            <person name="Krajinski F."/>
            <person name="Lammers P.J."/>
            <person name="Masclaux F.G."/>
            <person name="Murat C."/>
            <person name="Morin E."/>
            <person name="Ndikumana S."/>
            <person name="Pagni M."/>
            <person name="Petitpierre D."/>
            <person name="Requena N."/>
            <person name="Rosikiewicz P."/>
            <person name="Riley R."/>
            <person name="Saito K."/>
            <person name="San Clemente H."/>
            <person name="Shapiro H."/>
            <person name="van Tuinen D."/>
            <person name="Becard G."/>
            <person name="Bonfante P."/>
            <person name="Paszkowski U."/>
            <person name="Shachar-Hill Y.Y."/>
            <person name="Tuskan G.A."/>
            <person name="Young P.W."/>
            <person name="Sanders I.R."/>
            <person name="Henrissat B."/>
            <person name="Rensing S.A."/>
            <person name="Grigoriev I.V."/>
            <person name="Corradi N."/>
            <person name="Roux C."/>
            <person name="Martin F."/>
        </authorList>
    </citation>
    <scope>NUCLEOTIDE SEQUENCE [LARGE SCALE GENOMIC DNA]</scope>
    <source>
        <strain evidence="2 3">DAOM 197198</strain>
    </source>
</reference>
<sequence>MTSRFDENFESDSEFDSFESEDEEILDNNDESDIIIEQKKSNNLTSCVLIDKIDGIIQRCKNKESFLTLWQLVGVWQIDNEGVSEVNGSLEKRKCLFCGKLFYFFGRGNGCSKHSWKLLGKSIQIACNGQHTCPALGECNLICKTALKDIKYSRYICSECYELEGGHFHVKPGKGKLLETYIDQKYHDEDPKKNLEIIARWLFYVKNNKNKEYQEKVLGIFLPTYLQFLNANYLYEINTEIVSNQSQSITTSSNTSHNFFTPTLLKLPTFFMVRVLTRLNQIPIYPDEKELEDDDFEKLGKLAGDKLWQSYKRLKTNKIYLQSPTNITEYIDAFPKFLKIFFEKMFLQLE</sequence>
<dbReference type="VEuPathDB" id="FungiDB:RhiirFUN_020630"/>
<evidence type="ECO:0000313" key="3">
    <source>
        <dbReference type="Proteomes" id="UP000018888"/>
    </source>
</evidence>
<proteinExistence type="predicted"/>
<keyword evidence="3" id="KW-1185">Reference proteome</keyword>
<dbReference type="EMBL" id="AUPC02000023">
    <property type="protein sequence ID" value="POG79621.1"/>
    <property type="molecule type" value="Genomic_DNA"/>
</dbReference>
<evidence type="ECO:0000313" key="2">
    <source>
        <dbReference type="EMBL" id="POG79621.1"/>
    </source>
</evidence>
<name>A0A2P4QPP8_RHIID</name>
<feature type="region of interest" description="Disordered" evidence="1">
    <location>
        <begin position="1"/>
        <end position="24"/>
    </location>
</feature>
<dbReference type="Proteomes" id="UP000018888">
    <property type="component" value="Unassembled WGS sequence"/>
</dbReference>
<feature type="compositionally biased region" description="Acidic residues" evidence="1">
    <location>
        <begin position="8"/>
        <end position="24"/>
    </location>
</feature>
<comment type="caution">
    <text evidence="2">The sequence shown here is derived from an EMBL/GenBank/DDBJ whole genome shotgun (WGS) entry which is preliminary data.</text>
</comment>
<gene>
    <name evidence="2" type="ORF">GLOIN_2v1472146</name>
</gene>
<protein>
    <submittedName>
        <fullName evidence="2">Uncharacterized protein</fullName>
    </submittedName>
</protein>
<evidence type="ECO:0000256" key="1">
    <source>
        <dbReference type="SAM" id="MobiDB-lite"/>
    </source>
</evidence>
<reference evidence="2 3" key="2">
    <citation type="journal article" date="2018" name="New Phytol.">
        <title>High intraspecific genome diversity in the model arbuscular mycorrhizal symbiont Rhizophagus irregularis.</title>
        <authorList>
            <person name="Chen E.C.H."/>
            <person name="Morin E."/>
            <person name="Beaudet D."/>
            <person name="Noel J."/>
            <person name="Yildirir G."/>
            <person name="Ndikumana S."/>
            <person name="Charron P."/>
            <person name="St-Onge C."/>
            <person name="Giorgi J."/>
            <person name="Kruger M."/>
            <person name="Marton T."/>
            <person name="Ropars J."/>
            <person name="Grigoriev I.V."/>
            <person name="Hainaut M."/>
            <person name="Henrissat B."/>
            <person name="Roux C."/>
            <person name="Martin F."/>
            <person name="Corradi N."/>
        </authorList>
    </citation>
    <scope>NUCLEOTIDE SEQUENCE [LARGE SCALE GENOMIC DNA]</scope>
    <source>
        <strain evidence="2 3">DAOM 197198</strain>
    </source>
</reference>